<evidence type="ECO:0000256" key="35">
    <source>
        <dbReference type="PROSITE-ProRule" id="PRU01080"/>
    </source>
</evidence>
<evidence type="ECO:0000256" key="4">
    <source>
        <dbReference type="ARBA" id="ARBA00004328"/>
    </source>
</evidence>
<evidence type="ECO:0000259" key="41">
    <source>
        <dbReference type="PROSITE" id="PS51436"/>
    </source>
</evidence>
<evidence type="ECO:0000259" key="42">
    <source>
        <dbReference type="PROSITE" id="PS51744"/>
    </source>
</evidence>
<comment type="catalytic activity">
    <reaction evidence="1">
        <text>Hydrolyzes glutaminyl bonds, and activity is further restricted by preferences for the amino acids in P6 - P1' that vary with the species of potyvirus, e.g. Glu-Xaa-Xaa-Tyr-Xaa-Gln-|-(Ser or Gly) for the enzyme from tobacco etch virus. The natural substrate is the viral polyprotein, but other proteins and oligopeptides containing the appropriate consensus sequence are also cleaved.</text>
        <dbReference type="EC" id="3.4.22.44"/>
    </reaction>
</comment>
<keyword evidence="24" id="KW-0067">ATP-binding</keyword>
<evidence type="ECO:0000256" key="12">
    <source>
        <dbReference type="ARBA" id="ARBA00022553"/>
    </source>
</evidence>
<dbReference type="Pfam" id="PF00271">
    <property type="entry name" value="Helicase_C"/>
    <property type="match status" value="1"/>
</dbReference>
<evidence type="ECO:0000256" key="25">
    <source>
        <dbReference type="ARBA" id="ARBA00022844"/>
    </source>
</evidence>
<organismHost>
    <name type="scientific">Papaver somniferum</name>
    <name type="common">Opium poppy</name>
    <dbReference type="NCBI Taxonomy" id="3469"/>
</organismHost>
<dbReference type="GO" id="GO:0004386">
    <property type="term" value="F:helicase activity"/>
    <property type="evidence" value="ECO:0007669"/>
    <property type="project" value="UniProtKB-KW"/>
</dbReference>
<comment type="function">
    <text evidence="31">Has helicase activity. It may be involved in replication.</text>
</comment>
<keyword evidence="7" id="KW-0941">Suppressor of RNA silencing</keyword>
<dbReference type="CDD" id="cd23175">
    <property type="entry name" value="ps-ssRNAv_Potyviridae_RdRp"/>
    <property type="match status" value="1"/>
</dbReference>
<dbReference type="GO" id="GO:0016818">
    <property type="term" value="F:hydrolase activity, acting on acid anhydrides, in phosphorus-containing anhydrides"/>
    <property type="evidence" value="ECO:0007669"/>
    <property type="project" value="InterPro"/>
</dbReference>
<proteinExistence type="inferred from homology"/>
<organismHost>
    <name type="scientific">Trifolium pratense</name>
    <name type="common">Red clover</name>
    <dbReference type="NCBI Taxonomy" id="57577"/>
</organismHost>
<dbReference type="SUPFAM" id="SSF56672">
    <property type="entry name" value="DNA/RNA polymerases"/>
    <property type="match status" value="1"/>
</dbReference>
<dbReference type="GO" id="GO:0004197">
    <property type="term" value="F:cysteine-type endopeptidase activity"/>
    <property type="evidence" value="ECO:0007669"/>
    <property type="project" value="InterPro"/>
</dbReference>
<keyword evidence="13" id="KW-0167">Capsid protein</keyword>
<protein>
    <recommendedName>
        <fullName evidence="6">Genome polyprotein</fullName>
    </recommendedName>
</protein>
<feature type="region of interest" description="Disordered" evidence="37">
    <location>
        <begin position="2789"/>
        <end position="2823"/>
    </location>
</feature>
<evidence type="ECO:0000259" key="40">
    <source>
        <dbReference type="PROSITE" id="PS51194"/>
    </source>
</evidence>
<dbReference type="InterPro" id="IPR001456">
    <property type="entry name" value="HC-pro"/>
</dbReference>
<evidence type="ECO:0000256" key="22">
    <source>
        <dbReference type="ARBA" id="ARBA00022806"/>
    </source>
</evidence>
<dbReference type="InterPro" id="IPR042308">
    <property type="entry name" value="HC_PRO_CPD_sf"/>
</dbReference>
<dbReference type="GO" id="GO:0003968">
    <property type="term" value="F:RNA-directed RNA polymerase activity"/>
    <property type="evidence" value="ECO:0007669"/>
    <property type="project" value="UniProtKB-KW"/>
</dbReference>
<evidence type="ECO:0000256" key="17">
    <source>
        <dbReference type="ARBA" id="ARBA00022670"/>
    </source>
</evidence>
<dbReference type="Gene3D" id="3.30.70.270">
    <property type="match status" value="1"/>
</dbReference>
<organismHost>
    <name type="scientific">Trifolium repens</name>
    <name type="common">Creeping white clover</name>
    <dbReference type="NCBI Taxonomy" id="3899"/>
</organismHost>
<name>C4B4U9_BYMV</name>
<evidence type="ECO:0000259" key="39">
    <source>
        <dbReference type="PROSITE" id="PS51192"/>
    </source>
</evidence>
<evidence type="ECO:0000256" key="8">
    <source>
        <dbReference type="ARBA" id="ARBA00022484"/>
    </source>
</evidence>
<feature type="domain" description="Peptidase C4" evidence="41">
    <location>
        <begin position="2022"/>
        <end position="2240"/>
    </location>
</feature>
<comment type="function">
    <text evidence="30">Involved in aphid transmission, cell-to-cell and systemis movement, encapsidation of the viral RNA and in the regulation of viral RNA amplification.</text>
</comment>
<keyword evidence="10" id="KW-1139">Helical capsid protein</keyword>
<keyword evidence="19" id="KW-0548">Nucleotidyltransferase</keyword>
<dbReference type="GO" id="GO:0006508">
    <property type="term" value="P:proteolysis"/>
    <property type="evidence" value="ECO:0007669"/>
    <property type="project" value="UniProtKB-KW"/>
</dbReference>
<keyword evidence="17" id="KW-0645">Protease</keyword>
<keyword evidence="23" id="KW-0788">Thiol protease</keyword>
<feature type="domain" description="Peptidase C6" evidence="42">
    <location>
        <begin position="619"/>
        <end position="741"/>
    </location>
</feature>
<dbReference type="Pfam" id="PF01577">
    <property type="entry name" value="Peptidase_S30"/>
    <property type="match status" value="1"/>
</dbReference>
<organismHost>
    <name type="scientific">Medicago sativa</name>
    <name type="common">Alfalfa</name>
    <dbReference type="NCBI Taxonomy" id="3879"/>
</organismHost>
<dbReference type="SUPFAM" id="SSF50494">
    <property type="entry name" value="Trypsin-like serine proteases"/>
    <property type="match status" value="1"/>
</dbReference>
<dbReference type="InterPro" id="IPR009003">
    <property type="entry name" value="Peptidase_S1_PA"/>
</dbReference>
<dbReference type="PANTHER" id="PTHR18934:SF99">
    <property type="entry name" value="ATP-DEPENDENT RNA HELICASE DHX37-RELATED"/>
    <property type="match status" value="1"/>
</dbReference>
<dbReference type="InterPro" id="IPR001592">
    <property type="entry name" value="Poty_coat"/>
</dbReference>
<dbReference type="InterPro" id="IPR001730">
    <property type="entry name" value="Potyv_NIa-pro_dom"/>
</dbReference>
<evidence type="ECO:0000256" key="13">
    <source>
        <dbReference type="ARBA" id="ARBA00022561"/>
    </source>
</evidence>
<organismHost>
    <name type="scientific">Freesia</name>
    <dbReference type="NCBI Taxonomy" id="58987"/>
</organismHost>
<feature type="active site" description="For helper component proteinase activity" evidence="35">
    <location>
        <position position="627"/>
    </location>
</feature>
<keyword evidence="20" id="KW-0547">Nucleotide-binding</keyword>
<dbReference type="InterPro" id="IPR031159">
    <property type="entry name" value="HC_PRO_CPD_dom"/>
</dbReference>
<feature type="active site" description="For helper component proteinase activity" evidence="35">
    <location>
        <position position="700"/>
    </location>
</feature>
<feature type="domain" description="Helicase C-terminal" evidence="40">
    <location>
        <begin position="1385"/>
        <end position="1544"/>
    </location>
</feature>
<evidence type="ECO:0000256" key="33">
    <source>
        <dbReference type="ARBA" id="ARBA00034108"/>
    </source>
</evidence>
<evidence type="ECO:0000256" key="24">
    <source>
        <dbReference type="ARBA" id="ARBA00022840"/>
    </source>
</evidence>
<accession>C4B4U9</accession>
<dbReference type="Gene3D" id="3.40.50.300">
    <property type="entry name" value="P-loop containing nucleotide triphosphate hydrolases"/>
    <property type="match status" value="2"/>
</dbReference>
<keyword evidence="12" id="KW-0597">Phosphoprotein</keyword>
<dbReference type="GO" id="GO:0039694">
    <property type="term" value="P:viral RNA genome replication"/>
    <property type="evidence" value="ECO:0007669"/>
    <property type="project" value="InterPro"/>
</dbReference>
<evidence type="ECO:0000256" key="16">
    <source>
        <dbReference type="ARBA" id="ARBA00022632"/>
    </source>
</evidence>
<dbReference type="GO" id="GO:0005524">
    <property type="term" value="F:ATP binding"/>
    <property type="evidence" value="ECO:0007669"/>
    <property type="project" value="UniProtKB-KW"/>
</dbReference>
<organismHost>
    <name type="scientific">Arachis hypogaea</name>
    <name type="common">Peanut</name>
    <dbReference type="NCBI Taxonomy" id="3818"/>
</organismHost>
<evidence type="ECO:0000256" key="27">
    <source>
        <dbReference type="ARBA" id="ARBA00023280"/>
    </source>
</evidence>
<dbReference type="MEROPS" id="C04.008"/>
<evidence type="ECO:0000256" key="28">
    <source>
        <dbReference type="ARBA" id="ARBA00029399"/>
    </source>
</evidence>
<keyword evidence="21" id="KW-0378">Hydrolase</keyword>
<dbReference type="Gene3D" id="2.40.10.10">
    <property type="entry name" value="Trypsin-like serine proteases"/>
    <property type="match status" value="2"/>
</dbReference>
<dbReference type="InterPro" id="IPR043128">
    <property type="entry name" value="Rev_trsase/Diguanyl_cyclase"/>
</dbReference>
<evidence type="ECO:0000256" key="37">
    <source>
        <dbReference type="SAM" id="MobiDB-lite"/>
    </source>
</evidence>
<dbReference type="InterPro" id="IPR014001">
    <property type="entry name" value="Helicase_ATP-bd"/>
</dbReference>
<dbReference type="GO" id="GO:0019029">
    <property type="term" value="C:helical viral capsid"/>
    <property type="evidence" value="ECO:0007669"/>
    <property type="project" value="UniProtKB-KW"/>
</dbReference>
<evidence type="ECO:0000256" key="9">
    <source>
        <dbReference type="ARBA" id="ARBA00022488"/>
    </source>
</evidence>
<evidence type="ECO:0000256" key="21">
    <source>
        <dbReference type="ARBA" id="ARBA00022801"/>
    </source>
</evidence>
<dbReference type="SMART" id="SM00490">
    <property type="entry name" value="HELICc"/>
    <property type="match status" value="1"/>
</dbReference>
<dbReference type="InterPro" id="IPR039560">
    <property type="entry name" value="Potyvirid-P3"/>
</dbReference>
<evidence type="ECO:0000256" key="18">
    <source>
        <dbReference type="ARBA" id="ARBA00022679"/>
    </source>
</evidence>
<dbReference type="GO" id="GO:0003723">
    <property type="term" value="F:RNA binding"/>
    <property type="evidence" value="ECO:0007669"/>
    <property type="project" value="InterPro"/>
</dbReference>
<dbReference type="Pfam" id="PF00270">
    <property type="entry name" value="DEAD"/>
    <property type="match status" value="1"/>
</dbReference>
<dbReference type="Pfam" id="PF08440">
    <property type="entry name" value="Poty_PP"/>
    <property type="match status" value="1"/>
</dbReference>
<keyword evidence="9" id="KW-1036">Host cytoplasmic vesicle</keyword>
<organismHost>
    <name type="scientific">Vicia faba</name>
    <name type="common">Broad bean</name>
    <name type="synonym">Faba vulgaris</name>
    <dbReference type="NCBI Taxonomy" id="3906"/>
</organismHost>
<keyword evidence="27" id="KW-0899">Viral immunoevasion</keyword>
<feature type="domain" description="Helicase ATP-binding" evidence="39">
    <location>
        <begin position="1214"/>
        <end position="1366"/>
    </location>
</feature>
<evidence type="ECO:0000256" key="34">
    <source>
        <dbReference type="ARBA" id="ARBA00045403"/>
    </source>
</evidence>
<keyword evidence="26" id="KW-0693">Viral RNA replication</keyword>
<organismHost>
    <name type="scientific">Lupinus luteus</name>
    <name type="common">European yellow lupine</name>
    <dbReference type="NCBI Taxonomy" id="3873"/>
</organismHost>
<dbReference type="SMART" id="SM00487">
    <property type="entry name" value="DEXDc"/>
    <property type="match status" value="1"/>
</dbReference>
<dbReference type="PROSITE" id="PS51436">
    <property type="entry name" value="POTYVIRUS_NIA_PRO"/>
    <property type="match status" value="1"/>
</dbReference>
<dbReference type="PRINTS" id="PR00966">
    <property type="entry name" value="NIAPOTYPTASE"/>
</dbReference>
<organismHost>
    <name type="scientific">Trifolium vesiculosum</name>
    <dbReference type="NCBI Taxonomy" id="97047"/>
</organismHost>
<evidence type="ECO:0000256" key="29">
    <source>
        <dbReference type="ARBA" id="ARBA00029404"/>
    </source>
</evidence>
<evidence type="ECO:0000256" key="19">
    <source>
        <dbReference type="ARBA" id="ARBA00022695"/>
    </source>
</evidence>
<organismHost>
    <name type="scientific">Eustoma</name>
    <dbReference type="NCBI Taxonomy" id="52517"/>
</organismHost>
<evidence type="ECO:0000256" key="5">
    <source>
        <dbReference type="ARBA" id="ARBA00006064"/>
    </source>
</evidence>
<evidence type="ECO:0000256" key="2">
    <source>
        <dbReference type="ARBA" id="ARBA00001848"/>
    </source>
</evidence>
<evidence type="ECO:0000259" key="38">
    <source>
        <dbReference type="PROSITE" id="PS50507"/>
    </source>
</evidence>
<dbReference type="Pfam" id="PF00767">
    <property type="entry name" value="Poty_coat"/>
    <property type="match status" value="1"/>
</dbReference>
<evidence type="ECO:0000256" key="26">
    <source>
        <dbReference type="ARBA" id="ARBA00022953"/>
    </source>
</evidence>
<dbReference type="InterPro" id="IPR043504">
    <property type="entry name" value="Peptidase_S1_PA_chymotrypsin"/>
</dbReference>
<dbReference type="Pfam" id="PF13608">
    <property type="entry name" value="Potyvirid-P3"/>
    <property type="match status" value="1"/>
</dbReference>
<keyword evidence="18" id="KW-0808">Transferase</keyword>
<organismHost>
    <name type="scientific">Crotalaria</name>
    <dbReference type="NCBI Taxonomy" id="3828"/>
</organismHost>
<evidence type="ECO:0000256" key="15">
    <source>
        <dbReference type="ARBA" id="ARBA00022581"/>
    </source>
</evidence>
<organismHost>
    <name type="scientific">Pisum sativum</name>
    <name type="common">Garden pea</name>
    <name type="synonym">Lathyrus oleraceus</name>
    <dbReference type="NCBI Taxonomy" id="3888"/>
</organismHost>
<dbReference type="InterPro" id="IPR043502">
    <property type="entry name" value="DNA/RNA_pol_sf"/>
</dbReference>
<evidence type="ECO:0000256" key="20">
    <source>
        <dbReference type="ARBA" id="ARBA00022741"/>
    </source>
</evidence>
<dbReference type="EMBL" id="AB439729">
    <property type="protein sequence ID" value="BAH60694.1"/>
    <property type="molecule type" value="Genomic_RNA"/>
</dbReference>
<evidence type="ECO:0000256" key="30">
    <source>
        <dbReference type="ARBA" id="ARBA00029405"/>
    </source>
</evidence>
<evidence type="ECO:0000256" key="31">
    <source>
        <dbReference type="ARBA" id="ARBA00029422"/>
    </source>
</evidence>
<dbReference type="GO" id="GO:0005198">
    <property type="term" value="F:structural molecule activity"/>
    <property type="evidence" value="ECO:0007669"/>
    <property type="project" value="InterPro"/>
</dbReference>
<organismHost>
    <name type="scientific">Trigonella foenum-graecum</name>
    <name type="common">Fenugreek</name>
    <dbReference type="NCBI Taxonomy" id="78534"/>
</organismHost>
<evidence type="ECO:0000256" key="32">
    <source>
        <dbReference type="ARBA" id="ARBA00034080"/>
    </source>
</evidence>
<dbReference type="InterPro" id="IPR001205">
    <property type="entry name" value="RNA-dir_pol_C"/>
</dbReference>
<keyword evidence="15" id="KW-0945">Host-virus interaction</keyword>
<dbReference type="GO" id="GO:0052170">
    <property type="term" value="P:symbiont-mediated suppression of host innate immune response"/>
    <property type="evidence" value="ECO:0007669"/>
    <property type="project" value="UniProtKB-KW"/>
</dbReference>
<dbReference type="InterPro" id="IPR002540">
    <property type="entry name" value="Pept_S30_P1_potyvir"/>
</dbReference>
<dbReference type="PROSITE" id="PS51744">
    <property type="entry name" value="HC_PRO_CPD"/>
    <property type="match status" value="1"/>
</dbReference>
<organismHost>
    <name type="scientific">Trifolium subterraneum</name>
    <name type="common">Subterranean clover</name>
    <dbReference type="NCBI Taxonomy" id="3900"/>
</organismHost>
<organismHost>
    <name type="scientific">Robinia pseudoacacia</name>
    <name type="common">Black locust</name>
    <dbReference type="NCBI Taxonomy" id="35938"/>
</organismHost>
<evidence type="ECO:0000256" key="3">
    <source>
        <dbReference type="ARBA" id="ARBA00004147"/>
    </source>
</evidence>
<evidence type="ECO:0000256" key="7">
    <source>
        <dbReference type="ARBA" id="ARBA00022463"/>
    </source>
</evidence>
<keyword evidence="11" id="KW-0191">Covalent protein-RNA linkage</keyword>
<comment type="similarity">
    <text evidence="5 36">Belongs to the potyviridae genome polyprotein family.</text>
</comment>
<organismHost>
    <name type="scientific">Gladiolus</name>
    <dbReference type="NCBI Taxonomy" id="49747"/>
</organismHost>
<keyword evidence="22" id="KW-0347">Helicase</keyword>
<keyword evidence="16" id="KW-1090">Inhibition of host innate immune response by virus</keyword>
<feature type="domain" description="Peptidase S30" evidence="43">
    <location>
        <begin position="139"/>
        <end position="284"/>
    </location>
</feature>
<dbReference type="InterPro" id="IPR027417">
    <property type="entry name" value="P-loop_NTPase"/>
</dbReference>
<dbReference type="PANTHER" id="PTHR18934">
    <property type="entry name" value="ATP-DEPENDENT RNA HELICASE"/>
    <property type="match status" value="1"/>
</dbReference>
<evidence type="ECO:0000256" key="23">
    <source>
        <dbReference type="ARBA" id="ARBA00022807"/>
    </source>
</evidence>
<keyword evidence="25" id="KW-0946">Virion</keyword>
<comment type="function">
    <text evidence="34">Mediates the cap-independent, EIF4E-dependent translation of viral genomic RNAs. Binds to the cap-binding site of host EIF4E and thus interferes with the host EIF4E-dependent mRNA export and translation. VPg-RNA directly binds EIF4E and is a template for transcription. Also forms trimeric complexes with EIF4E-EIF4G, which are templates for translation.</text>
</comment>
<dbReference type="PROSITE" id="PS51194">
    <property type="entry name" value="HELICASE_CTER"/>
    <property type="match status" value="1"/>
</dbReference>
<dbReference type="GO" id="GO:0042025">
    <property type="term" value="C:host cell nucleus"/>
    <property type="evidence" value="ECO:0007669"/>
    <property type="project" value="UniProtKB-SubCell"/>
</dbReference>
<organismHost>
    <name type="scientific">Phaseolus vulgaris</name>
    <name type="common">Kidney bean</name>
    <name type="synonym">French bean</name>
    <dbReference type="NCBI Taxonomy" id="3885"/>
</organismHost>
<sequence>MTTINIGTIPVTIKQNADIQMGGSTKKISPFVNVAVNPFSDLEARCAERLKRMGELCFSRRGRYITMVPKPDHVKAIEKQRFEEELNFQNNEHIVNSIGADYTPKQSLARGKGVQVSFKTQYYKRSIKKPCTQMRKKELKGQHKIHYVTKELLDIVKKRDLVLEVADKRKRANFATFKKYGKTYGMHITLNHMVRKRRRIDVTLNKLMTKIATHCAISFECLEALTLREGHSGLVLKTETVPNIHNNKSRITVVRGLVSEGGIPTLVDARKKLTYGVLDAIREFSAGDLFWKGYNRTFIDNRPANLNHQCTSDLNVTQCGSVMALLTLALFPCGRITCRKCIDNFLNQNNKERYESSSVFINQAVQLLDRGFPEFKHSKEILLMFKERLRMENHFSEQCMEVAKAITSLPEAPFSHIKEVNSVLLKYGSLSNDEVGDASKHLLEVTRYLKNRTDSIQRNDLSKFRNKISSKTHINLDLMCDNQLDKNANFVWGQRAYHAKRFLSNYFNEINPSEGYDKFILRKLPNGTRELAIGRLIMPTNFEAFREQMKGKMIDNGPIGKDCVSRMRGSFCYPCCCTTDDVGTAVISDFKMPTKYHLVLGGNDLAKYIELPTDTTGNMYIAKDGFCHINIFFAMLVNVSEEKSKDFTKMVRDQIMPKLGEWPTMMDVATACWQLTVWFPDTLSAELPRILVDHKLGIMHVLDSYGSISAGYHVLKANIVSQLIKFASDDLESELKYYRVGGDWNFGNRVRTDTKFLLKSIYRPDLLERIIEHEPFVLVLAMQSPAVLLALFNSASLEKAVQYWMHREMQVSHIMTLLAVLASNVSASRLLTTQFEIIEASAPQILAEMDKVHQPMHSIHSANVFLMNLNESRETDKTIDELGFYSFKKSSRILMEKTLMADLEEQWQGLGLLERLSLIKRSWRVRAKYSSFAIQREEPGIRDKFTTSLKLSGAQIKQQLLAQKDQAVHFVERRIERTKKFVANQAIGLVKMCLPRLADIVNVLTVIMLLNALLAFMLDHIKRFNEARRIVQEKKEKQHLRELNTLYSKYWDNEKPTYLEFKSDVIEKLPHTLATFEKYYSEDDKYTFQAKPNDMIALEKIVAVTALILMIFDAERSDCVYKVLNKLKGILSTTTQDAYRFQSLDTSKTLLEEKEMTIDFEINEGEVKAFSGTQTTFSEWWDNQLQNGNVITHYRTEGQFMEFTRANAQPVANEITHNDARDILVRGAVGSGKSTGLPFYLSNKGKVLMIESTRPLAENVFKQLKSEPFYVSPTLRMRGTTSYGASPITIMTSGYALHYYANNPAMMKEYKFVIIDECHVHDANAIAFVSLLKEYSFDGKLIKVSATPPGREVEFTTQYPVTLVTEESLSFEQFVSQQGTGANCDMLDVCDNILVYVASYNEVDQLSKMLLDRGHIVTKVDGRTMKNGKTEIESKGSRSKRHFIVATNIIENGVTLDIEGVVDFGLKVVPELDVDNRLMRYTKQNVSYGERIQRLGRVGRHKAGKALRIGVTEKGLMKPPSIITTEAAFYCFAYGLPVMAEGVTPSLLSKCTVQQARSMMSFELPIMYTVNLVRFDGTMHPSVHNLLKPYKLRDSNVVLNKMAIPHGNVRNWPTVRDLKHMGVRVDAPEDTRVPFHARDIPDKLHKEIFEVCCKYKGDAGFSKLNVVNACKIAYTLQTDPSSIQRTIKILDELIAREQQKREYFQNVANTSCAGSSYSLSNIINAIRARSTSDYTQENLSVLHSARAQLLEFKNINSDFSNLSTLSEFGALECLQFESLQGVSKHLQLKGHWNKPVLIQDFLIAAGVLGGGCWMLYQYFKQETSKAFVFQGKNKRTKQKLRFRDARDMKGRMEVYADEGTIVENFGSKYTKKGKVRGTTTGMGTKTRRFTNMYGFDPTEYSFARYLDPITGETLDEQPITNLNLVSEHFQEMRRKYRENDIMESQHFAANPRIEAYFVKDAGQKVLKVDLTPHKPLLYSDKFGNIMGYPEREGELRQTGTAEFIDPKELPEPKESTDFDFESLSKIGGLRDYNPIAANVCLLENESAEYCDEIYGIGYGNVIITNQHLFRHNNGELTIKSKHGTFKCKNTCALKLLPIEGHDLLLIQMPKDFPVFPQKLRFREPTHEDKIVLVSTNFQEKSFSSVVSESSNISRVKQANFFKHWISTVAGQCGNPMVSTKDGFIVGIHSLTAISGDLNVFTSIPPNFEDEVLKQMSKKNWCCGWKLNTSQIGWDGIKIVDDQPKDPFPVSKMVGLLNDLQLSFQSAKNTKWLLERAHGNIKAVAQASSALVTKHVVKGKCRLFEVYLTTDEEAEKFFRPLMGAYQKSRLNKEAYVKDLMKYATPIEVGLVDTRCFERCFEKVQNMLELKGFSKCNYVTYGPDILSALNMKAAMGALYSGKKKESLAAEISEEKFDNILQASCERLYSGRMGVWNGSLKAELRPQEKVLANKTRSFTAAPIDTLLAGKVCVDDFNNKFYSLHLKIPSTVGITKFYGGWDRLLDSLPDGWVYCDADGSQFDSSLTPYLLNAVLEMRLRLMEEWDLGEQMLKNLYTEIVYTPILTPDGTIVKKFKGNNSGQPSTVVDNTLMVIMAVYYAAEKLGIKGNLEDTLVFFANGDDLLIAIKPECESYLDKFEGLFSELGLKYDFSSRTKNKGDLWFMSHRGIQIDGMWIPKLEEERIVSILEWDRAIQPEHRLEAICAAMIEAWGYPTLLNHIRKFYLWILGQAPYSQLSAEGKAPYISEVALKHLYTEEKVTPAELERYNIALIDCFESESDEVLTCRFQSDQEQLNAGEEKKDKRKKNEENPDKNSEGQSSRQIVPDRDVNAGTVGTFSVPRLKKIAGKLNIPKIGGKIVLNLDHLLEYNPPQDDISNVIATQAQFEAWYNGVKQSYEVEDSQMGIILNGLMVWCIENGTSGDLQGEWTMMDGEEQVTYPLKPILDNAKPTFRQIMSHFSEVAEAYIEKRNATERYMPRYGLQRNLTDYGLARYAFDFYKLTSKTPVRAREAHMQMKAAAVRGKSTRLFGLDGNVGTDEENTERHTAGDVNRDMHTMLGVRI</sequence>
<evidence type="ECO:0000256" key="10">
    <source>
        <dbReference type="ARBA" id="ARBA00022497"/>
    </source>
</evidence>
<comment type="function">
    <text evidence="28">Has RNA-binding and proteolytic activities.</text>
</comment>
<feature type="domain" description="RdRp catalytic" evidence="38">
    <location>
        <begin position="2508"/>
        <end position="2631"/>
    </location>
</feature>
<comment type="function">
    <text evidence="32">Indispensable for virus replication.</text>
</comment>
<evidence type="ECO:0000256" key="36">
    <source>
        <dbReference type="RuleBase" id="RU003351"/>
    </source>
</evidence>
<organismHost>
    <name type="scientific">Vicia sativa</name>
    <name type="common">Spring vetch</name>
    <name type="synonym">Tare</name>
    <dbReference type="NCBI Taxonomy" id="3908"/>
</organismHost>
<dbReference type="PROSITE" id="PS51192">
    <property type="entry name" value="HELICASE_ATP_BIND_1"/>
    <property type="match status" value="1"/>
</dbReference>
<evidence type="ECO:0000256" key="6">
    <source>
        <dbReference type="ARBA" id="ARBA00020107"/>
    </source>
</evidence>
<dbReference type="Gene3D" id="3.90.70.150">
    <property type="entry name" value="Helper component proteinase"/>
    <property type="match status" value="1"/>
</dbReference>
<dbReference type="PROSITE" id="PS50507">
    <property type="entry name" value="RDRP_SSRNA_POS"/>
    <property type="match status" value="1"/>
</dbReference>
<dbReference type="Pfam" id="PF00680">
    <property type="entry name" value="RdRP_1"/>
    <property type="match status" value="1"/>
</dbReference>
<organismHost>
    <name type="scientific">Canna</name>
    <dbReference type="NCBI Taxonomy" id="4627"/>
</organismHost>
<dbReference type="Pfam" id="PF00863">
    <property type="entry name" value="Peptidase_C4"/>
    <property type="match status" value="1"/>
</dbReference>
<comment type="function">
    <text evidence="29">An RNA-dependent RNA polymerase that plays an essential role in the virus replication.</text>
</comment>
<evidence type="ECO:0000256" key="1">
    <source>
        <dbReference type="ARBA" id="ARBA00000785"/>
    </source>
</evidence>
<dbReference type="SUPFAM" id="SSF52540">
    <property type="entry name" value="P-loop containing nucleoside triphosphate hydrolases"/>
    <property type="match status" value="2"/>
</dbReference>
<comment type="subcellular location">
    <subcellularLocation>
        <location evidence="33">Host cytoplasmic vesicle</location>
    </subcellularLocation>
    <subcellularLocation>
        <location evidence="3">Host nucleus</location>
    </subcellularLocation>
    <subcellularLocation>
        <location evidence="4">Virion</location>
    </subcellularLocation>
</comment>
<evidence type="ECO:0000313" key="44">
    <source>
        <dbReference type="EMBL" id="BAH60694.1"/>
    </source>
</evidence>
<keyword evidence="8" id="KW-0696">RNA-directed RNA polymerase</keyword>
<organism evidence="44">
    <name type="scientific">Bean yellow mosaic virus</name>
    <dbReference type="NCBI Taxonomy" id="12197"/>
    <lineage>
        <taxon>Viruses</taxon>
        <taxon>Riboviria</taxon>
        <taxon>Orthornavirae</taxon>
        <taxon>Pisuviricota</taxon>
        <taxon>Stelpaviricetes</taxon>
        <taxon>Patatavirales</taxon>
        <taxon>Potyviridae</taxon>
        <taxon>Potyvirus</taxon>
        <taxon>Potyvirus phaseoluteum</taxon>
    </lineage>
</organism>
<organismHost>
    <name type="scientific">Glycine max</name>
    <name type="common">Soybean</name>
    <name type="synonym">Glycine hispida</name>
    <dbReference type="NCBI Taxonomy" id="3847"/>
</organismHost>
<feature type="compositionally biased region" description="Basic and acidic residues" evidence="37">
    <location>
        <begin position="2793"/>
        <end position="2811"/>
    </location>
</feature>
<evidence type="ECO:0000259" key="43">
    <source>
        <dbReference type="PROSITE" id="PS51871"/>
    </source>
</evidence>
<dbReference type="InterPro" id="IPR001650">
    <property type="entry name" value="Helicase_C-like"/>
</dbReference>
<dbReference type="InterPro" id="IPR011545">
    <property type="entry name" value="DEAD/DEAH_box_helicase_dom"/>
</dbReference>
<dbReference type="PROSITE" id="PS51871">
    <property type="entry name" value="PV_P1_PRO"/>
    <property type="match status" value="1"/>
</dbReference>
<dbReference type="InterPro" id="IPR007094">
    <property type="entry name" value="RNA-dir_pol_PSvirus"/>
</dbReference>
<comment type="catalytic activity">
    <reaction evidence="2">
        <text>Hydrolyzes a Gly-|-Gly bond at its own C-terminus, commonly in the sequence -Tyr-Xaa-Val-Gly-|-Gly, in the processing of the potyviral polyprotein.</text>
        <dbReference type="EC" id="3.4.22.45"/>
    </reaction>
</comment>
<reference evidence="44" key="1">
    <citation type="journal article" date="2009" name="Phytopathology">
        <title>Cross-Protection Against Bean yellow mosaic virus (BYMV) and Clover yellow vein virus by Attenuated BYMV Isolate M11.</title>
        <authorList>
            <person name="Nakazono-Nagaoka E."/>
            <person name="Takahashi T."/>
            <person name="Shimizu T."/>
            <person name="Kosaka Y."/>
            <person name="Natsuaki T."/>
            <person name="Omura T."/>
            <person name="Sasaya T."/>
        </authorList>
    </citation>
    <scope>NUCLEOTIDE SEQUENCE</scope>
    <source>
        <strain evidence="44">Gla</strain>
    </source>
</reference>
<evidence type="ECO:0000256" key="14">
    <source>
        <dbReference type="ARBA" id="ARBA00022562"/>
    </source>
</evidence>
<organismHost>
    <name type="scientific">Trifolium incarnatum</name>
    <name type="common">Crimson clover</name>
    <dbReference type="NCBI Taxonomy" id="60916"/>
</organismHost>
<keyword evidence="14" id="KW-1048">Host nucleus</keyword>
<evidence type="ECO:0000256" key="11">
    <source>
        <dbReference type="ARBA" id="ARBA00022520"/>
    </source>
</evidence>
<organismHost>
    <name type="scientific">Trifolium hybridum</name>
    <name type="common">Alsike clover</name>
    <dbReference type="NCBI Taxonomy" id="74517"/>
</organismHost>
<dbReference type="GO" id="GO:0044161">
    <property type="term" value="C:host cell cytoplasmic vesicle"/>
    <property type="evidence" value="ECO:0007669"/>
    <property type="project" value="UniProtKB-SubCell"/>
</dbReference>
<dbReference type="GO" id="GO:0006351">
    <property type="term" value="P:DNA-templated transcription"/>
    <property type="evidence" value="ECO:0007669"/>
    <property type="project" value="InterPro"/>
</dbReference>
<dbReference type="InterPro" id="IPR013648">
    <property type="entry name" value="PP_Potyviridae"/>
</dbReference>
<dbReference type="Pfam" id="PF00851">
    <property type="entry name" value="Peptidase_C6"/>
    <property type="match status" value="1"/>
</dbReference>